<keyword evidence="4" id="KW-1185">Reference proteome</keyword>
<dbReference type="RefSeq" id="WP_341415679.1">
    <property type="nucleotide sequence ID" value="NZ_JBBPCC010000006.1"/>
</dbReference>
<evidence type="ECO:0000313" key="4">
    <source>
        <dbReference type="Proteomes" id="UP001469365"/>
    </source>
</evidence>
<evidence type="ECO:0000313" key="3">
    <source>
        <dbReference type="EMBL" id="MEK8128601.1"/>
    </source>
</evidence>
<dbReference type="InterPro" id="IPR036582">
    <property type="entry name" value="Mao_N_sf"/>
</dbReference>
<reference evidence="3 4" key="1">
    <citation type="submission" date="2024-04" db="EMBL/GenBank/DDBJ databases">
        <title>draft genome sequnece of Paenibacillus filicis.</title>
        <authorList>
            <person name="Kim D.-U."/>
        </authorList>
    </citation>
    <scope>NUCLEOTIDE SEQUENCE [LARGE SCALE GENOMIC DNA]</scope>
    <source>
        <strain evidence="3 4">KACC14197</strain>
    </source>
</reference>
<name>A0ABU9DIA5_9BACL</name>
<evidence type="ECO:0000256" key="1">
    <source>
        <dbReference type="SAM" id="SignalP"/>
    </source>
</evidence>
<gene>
    <name evidence="3" type="ORF">WMW72_11860</name>
</gene>
<comment type="caution">
    <text evidence="3">The sequence shown here is derived from an EMBL/GenBank/DDBJ whole genome shotgun (WGS) entry which is preliminary data.</text>
</comment>
<evidence type="ECO:0000259" key="2">
    <source>
        <dbReference type="Pfam" id="PF07833"/>
    </source>
</evidence>
<proteinExistence type="predicted"/>
<dbReference type="EMBL" id="JBBPCC010000006">
    <property type="protein sequence ID" value="MEK8128601.1"/>
    <property type="molecule type" value="Genomic_DNA"/>
</dbReference>
<sequence>MKKKLVVSLLLMSTVLYGTAFADSGWRKIDAMFSQISLTMNGQKADMRGDVMFYEGSIFVPLRSLSEALGAEVSWNGKTQTVDVDFTSDKTKDIYNASQKAMYQYLIMQNNAVTAELIAGFKGDDEARLLRTNERYEKLRDIAKQIGDERNAVLFDKMMASMQIVISGWSSKNVSDYSLGWALYNDYAKALNTALAEKVKDLTKNEPK</sequence>
<keyword evidence="1" id="KW-0732">Signal</keyword>
<dbReference type="Proteomes" id="UP001469365">
    <property type="component" value="Unassembled WGS sequence"/>
</dbReference>
<dbReference type="Pfam" id="PF07833">
    <property type="entry name" value="Cu_amine_oxidN1"/>
    <property type="match status" value="1"/>
</dbReference>
<feature type="domain" description="Copper amine oxidase-like N-terminal" evidence="2">
    <location>
        <begin position="40"/>
        <end position="91"/>
    </location>
</feature>
<feature type="signal peptide" evidence="1">
    <location>
        <begin position="1"/>
        <end position="22"/>
    </location>
</feature>
<feature type="chain" id="PRO_5045609798" evidence="1">
    <location>
        <begin position="23"/>
        <end position="208"/>
    </location>
</feature>
<dbReference type="InterPro" id="IPR012854">
    <property type="entry name" value="Cu_amine_oxidase-like_N"/>
</dbReference>
<dbReference type="Gene3D" id="3.30.457.10">
    <property type="entry name" value="Copper amine oxidase-like, N-terminal domain"/>
    <property type="match status" value="1"/>
</dbReference>
<dbReference type="SUPFAM" id="SSF55383">
    <property type="entry name" value="Copper amine oxidase, domain N"/>
    <property type="match status" value="1"/>
</dbReference>
<accession>A0ABU9DIA5</accession>
<protein>
    <submittedName>
        <fullName evidence="3">Copper amine oxidase N-terminal domain-containing protein</fullName>
    </submittedName>
</protein>
<organism evidence="3 4">
    <name type="scientific">Paenibacillus filicis</name>
    <dbReference type="NCBI Taxonomy" id="669464"/>
    <lineage>
        <taxon>Bacteria</taxon>
        <taxon>Bacillati</taxon>
        <taxon>Bacillota</taxon>
        <taxon>Bacilli</taxon>
        <taxon>Bacillales</taxon>
        <taxon>Paenibacillaceae</taxon>
        <taxon>Paenibacillus</taxon>
    </lineage>
</organism>